<reference evidence="1" key="1">
    <citation type="submission" date="2024-03" db="EMBL/GenBank/DDBJ databases">
        <title>WGS assembly of Saponaria officinalis var. Norfolk2.</title>
        <authorList>
            <person name="Jenkins J."/>
            <person name="Shu S."/>
            <person name="Grimwood J."/>
            <person name="Barry K."/>
            <person name="Goodstein D."/>
            <person name="Schmutz J."/>
            <person name="Leebens-Mack J."/>
            <person name="Osbourn A."/>
        </authorList>
    </citation>
    <scope>NUCLEOTIDE SEQUENCE [LARGE SCALE GENOMIC DNA]</scope>
    <source>
        <strain evidence="1">JIC</strain>
    </source>
</reference>
<dbReference type="PANTHER" id="PTHR33401:SF3">
    <property type="entry name" value="LOW AFFINITY POTASSIUM TRANSPORT SYSTEM PROTEIN"/>
    <property type="match status" value="1"/>
</dbReference>
<dbReference type="Proteomes" id="UP001443914">
    <property type="component" value="Unassembled WGS sequence"/>
</dbReference>
<sequence length="205" mass="23096">MLFAVEGGGFFTSSASGYRNGLTLLILGQTSDEKRMRVAPWNHYQLVERETGSDLQLASCKNRLSSGCATFVCFSRTSAELNGQSPLKPQGILPTVPEIERDKELKTVVDDDDSARNISLKSSLKKSTQNIRKIIYDGDEQEPLFKEDNDNDNDPEAVNERRKVQWTDACGKELTEIREFELSEHGESDDEFFNRNAKSCSCRIM</sequence>
<gene>
    <name evidence="1" type="ORF">RND81_03G061900</name>
</gene>
<proteinExistence type="predicted"/>
<evidence type="ECO:0000313" key="2">
    <source>
        <dbReference type="Proteomes" id="UP001443914"/>
    </source>
</evidence>
<dbReference type="PANTHER" id="PTHR33401">
    <property type="entry name" value="LIGHT-HARVESTING COMPLEX-LIKE PROTEIN OHP2, CHLOROPLASTIC"/>
    <property type="match status" value="1"/>
</dbReference>
<comment type="caution">
    <text evidence="1">The sequence shown here is derived from an EMBL/GenBank/DDBJ whole genome shotgun (WGS) entry which is preliminary data.</text>
</comment>
<accession>A0AAW1M4D3</accession>
<evidence type="ECO:0000313" key="1">
    <source>
        <dbReference type="EMBL" id="KAK9740810.1"/>
    </source>
</evidence>
<name>A0AAW1M4D3_SAPOF</name>
<dbReference type="EMBL" id="JBDFQZ010000003">
    <property type="protein sequence ID" value="KAK9740810.1"/>
    <property type="molecule type" value="Genomic_DNA"/>
</dbReference>
<keyword evidence="2" id="KW-1185">Reference proteome</keyword>
<protein>
    <submittedName>
        <fullName evidence="1">Uncharacterized protein</fullName>
    </submittedName>
</protein>
<dbReference type="AlphaFoldDB" id="A0AAW1M4D3"/>
<organism evidence="1 2">
    <name type="scientific">Saponaria officinalis</name>
    <name type="common">Common soapwort</name>
    <name type="synonym">Lychnis saponaria</name>
    <dbReference type="NCBI Taxonomy" id="3572"/>
    <lineage>
        <taxon>Eukaryota</taxon>
        <taxon>Viridiplantae</taxon>
        <taxon>Streptophyta</taxon>
        <taxon>Embryophyta</taxon>
        <taxon>Tracheophyta</taxon>
        <taxon>Spermatophyta</taxon>
        <taxon>Magnoliopsida</taxon>
        <taxon>eudicotyledons</taxon>
        <taxon>Gunneridae</taxon>
        <taxon>Pentapetalae</taxon>
        <taxon>Caryophyllales</taxon>
        <taxon>Caryophyllaceae</taxon>
        <taxon>Caryophylleae</taxon>
        <taxon>Saponaria</taxon>
    </lineage>
</organism>